<dbReference type="AlphaFoldDB" id="A0A0B3RHA5"/>
<name>A0A0B3RHA5_9RHOB</name>
<sequence length="164" mass="18044">MHSWLGPFLRVLKDRFPAIDVELTVDLSASLSPSLFSRGLDLTPQSGPFGRQISGGVDLGEFPQVWVAAPGLGLQGRALSLRDIARHPVLTHARGTLPFEQLRDQIATGRLVPLRYLWVPDPLRFRALYDAGLAPSYVVRAAELVQEVARVHLAAAEDQEKRSS</sequence>
<keyword evidence="3" id="KW-1185">Reference proteome</keyword>
<evidence type="ECO:0000313" key="2">
    <source>
        <dbReference type="EMBL" id="KHQ50680.1"/>
    </source>
</evidence>
<comment type="caution">
    <text evidence="2">The sequence shown here is derived from an EMBL/GenBank/DDBJ whole genome shotgun (WGS) entry which is preliminary data.</text>
</comment>
<evidence type="ECO:0000313" key="3">
    <source>
        <dbReference type="Proteomes" id="UP000030960"/>
    </source>
</evidence>
<dbReference type="EMBL" id="JSUQ01000023">
    <property type="protein sequence ID" value="KHQ50680.1"/>
    <property type="molecule type" value="Genomic_DNA"/>
</dbReference>
<accession>A0A0B3RHA5</accession>
<organism evidence="2 3">
    <name type="scientific">Mameliella alba</name>
    <dbReference type="NCBI Taxonomy" id="561184"/>
    <lineage>
        <taxon>Bacteria</taxon>
        <taxon>Pseudomonadati</taxon>
        <taxon>Pseudomonadota</taxon>
        <taxon>Alphaproteobacteria</taxon>
        <taxon>Rhodobacterales</taxon>
        <taxon>Roseobacteraceae</taxon>
        <taxon>Mameliella</taxon>
    </lineage>
</organism>
<dbReference type="Pfam" id="PF03466">
    <property type="entry name" value="LysR_substrate"/>
    <property type="match status" value="1"/>
</dbReference>
<gene>
    <name evidence="2" type="ORF">OA50_04749</name>
</gene>
<dbReference type="Proteomes" id="UP000030960">
    <property type="component" value="Unassembled WGS sequence"/>
</dbReference>
<proteinExistence type="predicted"/>
<feature type="domain" description="LysR substrate-binding" evidence="1">
    <location>
        <begin position="2"/>
        <end position="141"/>
    </location>
</feature>
<dbReference type="RefSeq" id="WP_052244799.1">
    <property type="nucleotide sequence ID" value="NZ_JSUQ01000023.1"/>
</dbReference>
<evidence type="ECO:0000259" key="1">
    <source>
        <dbReference type="Pfam" id="PF03466"/>
    </source>
</evidence>
<dbReference type="STRING" id="561184.SAMN05216376_11946"/>
<dbReference type="SUPFAM" id="SSF53850">
    <property type="entry name" value="Periplasmic binding protein-like II"/>
    <property type="match status" value="1"/>
</dbReference>
<reference evidence="2 3" key="1">
    <citation type="submission" date="2014-10" db="EMBL/GenBank/DDBJ databases">
        <title>Genome sequence of Ponticoccus sp. strain UMTAT08 isolated from clonal culture of toxic dinoflagellate Alexandrium tamiyavanichii.</title>
        <authorList>
            <person name="Gan H.Y."/>
            <person name="Muhd D.-D."/>
            <person name="Mohd Noor M.E."/>
            <person name="Yeong Y.S."/>
            <person name="Usup G."/>
        </authorList>
    </citation>
    <scope>NUCLEOTIDE SEQUENCE [LARGE SCALE GENOMIC DNA]</scope>
    <source>
        <strain evidence="2 3">UMTAT08</strain>
    </source>
</reference>
<dbReference type="InterPro" id="IPR005119">
    <property type="entry name" value="LysR_subst-bd"/>
</dbReference>
<dbReference type="Gene3D" id="3.40.190.10">
    <property type="entry name" value="Periplasmic binding protein-like II"/>
    <property type="match status" value="2"/>
</dbReference>
<protein>
    <submittedName>
        <fullName evidence="2">Transcriptional regulator, LysR family</fullName>
    </submittedName>
</protein>